<keyword evidence="4" id="KW-0539">Nucleus</keyword>
<proteinExistence type="predicted"/>
<organism evidence="6 7">
    <name type="scientific">Punica granatum</name>
    <name type="common">Pomegranate</name>
    <dbReference type="NCBI Taxonomy" id="22663"/>
    <lineage>
        <taxon>Eukaryota</taxon>
        <taxon>Viridiplantae</taxon>
        <taxon>Streptophyta</taxon>
        <taxon>Embryophyta</taxon>
        <taxon>Tracheophyta</taxon>
        <taxon>Spermatophyta</taxon>
        <taxon>Magnoliopsida</taxon>
        <taxon>eudicotyledons</taxon>
        <taxon>Gunneridae</taxon>
        <taxon>Pentapetalae</taxon>
        <taxon>rosids</taxon>
        <taxon>malvids</taxon>
        <taxon>Myrtales</taxon>
        <taxon>Lythraceae</taxon>
        <taxon>Punica</taxon>
    </lineage>
</organism>
<name>A0A6P8D7G4_PUNGR</name>
<dbReference type="GeneID" id="116200573"/>
<feature type="region of interest" description="Disordered" evidence="5">
    <location>
        <begin position="481"/>
        <end position="519"/>
    </location>
</feature>
<keyword evidence="6" id="KW-1185">Reference proteome</keyword>
<dbReference type="GO" id="GO:0005737">
    <property type="term" value="C:cytoplasm"/>
    <property type="evidence" value="ECO:0007669"/>
    <property type="project" value="UniProtKB-SubCell"/>
</dbReference>
<feature type="compositionally biased region" description="Polar residues" evidence="5">
    <location>
        <begin position="498"/>
        <end position="511"/>
    </location>
</feature>
<dbReference type="OrthoDB" id="7344096at2759"/>
<feature type="compositionally biased region" description="Basic and acidic residues" evidence="5">
    <location>
        <begin position="481"/>
        <end position="496"/>
    </location>
</feature>
<feature type="region of interest" description="Disordered" evidence="5">
    <location>
        <begin position="375"/>
        <end position="443"/>
    </location>
</feature>
<keyword evidence="3" id="KW-0963">Cytoplasm</keyword>
<comment type="subcellular location">
    <subcellularLocation>
        <location evidence="2">Cytoplasm</location>
    </subcellularLocation>
    <subcellularLocation>
        <location evidence="1">Nucleus</location>
    </subcellularLocation>
</comment>
<dbReference type="PANTHER" id="PTHR31250:SF14">
    <property type="entry name" value="IQ DOMAIN-CONTAINING PROTEIN IQM2"/>
    <property type="match status" value="1"/>
</dbReference>
<dbReference type="GO" id="GO:0005634">
    <property type="term" value="C:nucleus"/>
    <property type="evidence" value="ECO:0007669"/>
    <property type="project" value="UniProtKB-SubCell"/>
</dbReference>
<sequence length="604" mass="68265">MRISFSCPLSEYIDVENNLEAILVKSVYFANEEAKTVVRSVSFGDRDSQPTIMKTSGNKMATEASVSFKKIEPETTNSINTKLEEVQSPRSEELPILDPSNPKHNAAIKLQKVYKSFRTRRKLADCAVLVQQRWWEVLDFVELNNSSVSFFDEAKHETAISRWSRARTRAAKVGKGLSKNDKAQKLALQHWLEAIDPRHRYGHNLHFYYVKWLHSQSREPFFYWLDVGEGKEVNLVDKCSRLKLQQQCIKYLGPVERKAYEVSLEGGKLFYKQSGEPLHTMGEAGDVKWIFVLGTSKTMYVGRKKKGSFQHSSFLAGGAALAAGRLVVEDGILKAAWPHSGHYRPTAENFRDFLSFLQENDVDLTDVMLSPVDEGEHSLTRSGTYLRSNPSAEDLSGKFDSSEIGADNSADETRDSEEKETSPSTELRSPKPSRIQRFSEKLTNLEIPKRNELIESFESENPDLDSPVGGYETAEDAFASGHDDNRAENNLEERPPQMKQNSPRPESSSMQPRKWTTGAGPRIRYVRDYPPELQVRALEHVNLSPRSAGLSRSYFSPRSASRLSPVKLSSTVSETEHPWEGSVHCRPKSALSRSLPDWLPILSM</sequence>
<dbReference type="PANTHER" id="PTHR31250">
    <property type="entry name" value="IQ DOMAIN-CONTAINING PROTEIN IQM3"/>
    <property type="match status" value="1"/>
</dbReference>
<accession>A0A6P8D7G4</accession>
<reference evidence="7" key="2">
    <citation type="submission" date="2025-08" db="UniProtKB">
        <authorList>
            <consortium name="RefSeq"/>
        </authorList>
    </citation>
    <scope>IDENTIFICATION</scope>
    <source>
        <tissue evidence="7">Leaf</tissue>
    </source>
</reference>
<feature type="region of interest" description="Disordered" evidence="5">
    <location>
        <begin position="455"/>
        <end position="474"/>
    </location>
</feature>
<gene>
    <name evidence="7" type="primary">LOC116200573</name>
</gene>
<evidence type="ECO:0000256" key="3">
    <source>
        <dbReference type="ARBA" id="ARBA00022490"/>
    </source>
</evidence>
<evidence type="ECO:0000256" key="2">
    <source>
        <dbReference type="ARBA" id="ARBA00004496"/>
    </source>
</evidence>
<feature type="compositionally biased region" description="Polar residues" evidence="5">
    <location>
        <begin position="380"/>
        <end position="391"/>
    </location>
</feature>
<dbReference type="Proteomes" id="UP000515151">
    <property type="component" value="Chromosome 3"/>
</dbReference>
<feature type="compositionally biased region" description="Basic and acidic residues" evidence="5">
    <location>
        <begin position="411"/>
        <end position="421"/>
    </location>
</feature>
<evidence type="ECO:0000256" key="5">
    <source>
        <dbReference type="SAM" id="MobiDB-lite"/>
    </source>
</evidence>
<evidence type="ECO:0000313" key="6">
    <source>
        <dbReference type="Proteomes" id="UP000515151"/>
    </source>
</evidence>
<evidence type="ECO:0000256" key="4">
    <source>
        <dbReference type="ARBA" id="ARBA00023242"/>
    </source>
</evidence>
<dbReference type="RefSeq" id="XP_031387268.1">
    <property type="nucleotide sequence ID" value="XM_031531408.1"/>
</dbReference>
<dbReference type="AlphaFoldDB" id="A0A6P8D7G4"/>
<dbReference type="InterPro" id="IPR044159">
    <property type="entry name" value="IQM"/>
</dbReference>
<reference evidence="6" key="1">
    <citation type="journal article" date="2020" name="Plant Biotechnol. J.">
        <title>The pomegranate (Punica granatum L.) draft genome dissects genetic divergence between soft- and hard-seeded cultivars.</title>
        <authorList>
            <person name="Luo X."/>
            <person name="Li H."/>
            <person name="Wu Z."/>
            <person name="Yao W."/>
            <person name="Zhao P."/>
            <person name="Cao D."/>
            <person name="Yu H."/>
            <person name="Li K."/>
            <person name="Poudel K."/>
            <person name="Zhao D."/>
            <person name="Zhang F."/>
            <person name="Xia X."/>
            <person name="Chen L."/>
            <person name="Wang Q."/>
            <person name="Jing D."/>
            <person name="Cao S."/>
        </authorList>
    </citation>
    <scope>NUCLEOTIDE SEQUENCE [LARGE SCALE GENOMIC DNA]</scope>
    <source>
        <strain evidence="6">cv. Tunisia</strain>
    </source>
</reference>
<evidence type="ECO:0000313" key="7">
    <source>
        <dbReference type="RefSeq" id="XP_031387268.1"/>
    </source>
</evidence>
<evidence type="ECO:0000256" key="1">
    <source>
        <dbReference type="ARBA" id="ARBA00004123"/>
    </source>
</evidence>
<protein>
    <submittedName>
        <fullName evidence="7">IQ domain-containing protein IQM2-like</fullName>
    </submittedName>
</protein>